<evidence type="ECO:0000256" key="3">
    <source>
        <dbReference type="ARBA" id="ARBA00004520"/>
    </source>
</evidence>
<evidence type="ECO:0000256" key="5">
    <source>
        <dbReference type="ARBA" id="ARBA00022475"/>
    </source>
</evidence>
<evidence type="ECO:0000256" key="21">
    <source>
        <dbReference type="ARBA" id="ARBA00026104"/>
    </source>
</evidence>
<evidence type="ECO:0000256" key="12">
    <source>
        <dbReference type="ARBA" id="ARBA00022963"/>
    </source>
</evidence>
<feature type="transmembrane region" description="Helical" evidence="34">
    <location>
        <begin position="292"/>
        <end position="310"/>
    </location>
</feature>
<evidence type="ECO:0000256" key="18">
    <source>
        <dbReference type="ARBA" id="ARBA00023257"/>
    </source>
</evidence>
<evidence type="ECO:0000256" key="8">
    <source>
        <dbReference type="ARBA" id="ARBA00022723"/>
    </source>
</evidence>
<keyword evidence="11" id="KW-0106">Calcium</keyword>
<comment type="catalytic activity">
    <reaction evidence="24">
        <text>1-(9Z-octadecenoyl)-2-octadecanoyl-sn-glycerol + H2O = 2-octadecanoylglycerol + (9Z)-octadecenoate + H(+)</text>
        <dbReference type="Rhea" id="RHEA:38519"/>
        <dbReference type="ChEBI" id="CHEBI:15377"/>
        <dbReference type="ChEBI" id="CHEBI:15378"/>
        <dbReference type="ChEBI" id="CHEBI:30823"/>
        <dbReference type="ChEBI" id="CHEBI:75448"/>
        <dbReference type="ChEBI" id="CHEBI:75456"/>
    </reaction>
    <physiologicalReaction direction="left-to-right" evidence="24">
        <dbReference type="Rhea" id="RHEA:38520"/>
    </physiologicalReaction>
</comment>
<feature type="compositionally biased region" description="Low complexity" evidence="33">
    <location>
        <begin position="934"/>
        <end position="952"/>
    </location>
</feature>
<sequence>MPGMVMFRRRWSVGSDDLVLPALFLFLLHCIWLVVLSVVLFSLPYGSDQSCSVTLVDHGRGYLGILVSCLICESAIMWLSMRGSILYTQPREAVQYVIYIRLAILLVELVYAVVGIAWLVQYYQPCSDVTAKNLALGIVACNWLVILSVCITLMCTFDPTGRTFVKLKATRRRQRNLKTYTLRHRLEEGQASSWSRRLKFFMCCTRAQDTQSDAYSEVASLFAEFFRDLDIVPSDIIAGLVLLRQRQRSKRSAILDQANNDIIAFLSGMPVTRNTRYLDLKHSGEMNMYKEVCYYMLFALAAYGWPMYLMRKPACGLCRLASSCPCTSVSGSRLSQSVTVEEDNCCGCNVLAIRRHFLDRDLKQVHIVYTSCHDAVYETPFFVAVDHAKKKVVISIRGTLSPKDALTDLTGDSERLPVEEQHGNWLGHKGMVYSAEYIKKKLEQEMILSQAFGRDLGKGTMHYGLVIVGHSLGAGTAAILSFLLRPKYPTLQCFSYSPPGGLLSEDAMEYSKQFVTSVVLGKDLVPRLGLSQLEGFRRHLLEVLQKSNKPKWRIIAGGTKCIPKSELPLEDEDPQTQPAAPPSSRLWLHPSDLSIALSASTPLYPPGPNICLCRTPQLWPGGPHVLRTVGDNKAFNEVIISPAMLNEHMPHMVMEGLNKVLENYNKGKTALLSAAKIMVSPTEVDLNPETVFMDAMATSDQPTPVPHHRRNSSVRSCAQSEISLDGFSECPPPPVPVVLRGARERLTVELRDRKAPLAVMESLSDAESLYSLDSRRSSAAFRGSPMLGSLPFPLDAPIPEENPSLSSRTELLAADSLCPVTPEHLGEVGPFFTPKCPCSATNPAASTPPPQLSNGNTSQAVLEFAQYLDSLFRLDGSSSPPLDLSDGESESGRGSYGQSECIGDGQSLDDKQLLARATLEPNLVPKPPRTFAGSADPSSGISLSPSFPLSSSEELNDLSPGEGAPTAIHPLQISSPCHCPEDNTLSSMV</sequence>
<keyword evidence="14" id="KW-0770">Synapse</keyword>
<evidence type="ECO:0000256" key="16">
    <source>
        <dbReference type="ARBA" id="ARBA00023136"/>
    </source>
</evidence>
<evidence type="ECO:0000313" key="36">
    <source>
        <dbReference type="Ensembl" id="ENSNMLP00000003652.1"/>
    </source>
</evidence>
<dbReference type="InterPro" id="IPR002921">
    <property type="entry name" value="Fungal_lipase-type"/>
</dbReference>
<evidence type="ECO:0000256" key="4">
    <source>
        <dbReference type="ARBA" id="ARBA00010701"/>
    </source>
</evidence>
<keyword evidence="12" id="KW-0442">Lipid degradation</keyword>
<dbReference type="GO" id="GO:0046340">
    <property type="term" value="P:diacylglycerol catabolic process"/>
    <property type="evidence" value="ECO:0007669"/>
    <property type="project" value="TreeGrafter"/>
</dbReference>
<feature type="domain" description="Fungal lipase-type" evidence="35">
    <location>
        <begin position="393"/>
        <end position="528"/>
    </location>
</feature>
<dbReference type="InterPro" id="IPR029058">
    <property type="entry name" value="AB_hydrolase_fold"/>
</dbReference>
<keyword evidence="18" id="KW-0628">Postsynaptic cell membrane</keyword>
<dbReference type="GO" id="GO:0031901">
    <property type="term" value="C:early endosome membrane"/>
    <property type="evidence" value="ECO:0007669"/>
    <property type="project" value="UniProtKB-SubCell"/>
</dbReference>
<comment type="catalytic activity">
    <reaction evidence="23">
        <text>1,2-di-(9Z-octadecenoyl)-sn-glycerol + H2O = 2-(9Z-octadecenoyl)-glycerol + (9Z)-octadecenoate + H(+)</text>
        <dbReference type="Rhea" id="RHEA:38511"/>
        <dbReference type="ChEBI" id="CHEBI:15377"/>
        <dbReference type="ChEBI" id="CHEBI:15378"/>
        <dbReference type="ChEBI" id="CHEBI:30823"/>
        <dbReference type="ChEBI" id="CHEBI:52333"/>
        <dbReference type="ChEBI" id="CHEBI:73990"/>
    </reaction>
    <physiologicalReaction direction="left-to-right" evidence="23">
        <dbReference type="Rhea" id="RHEA:38512"/>
    </physiologicalReaction>
</comment>
<comment type="similarity">
    <text evidence="4">Belongs to the AB hydrolase superfamily. Lipase family.</text>
</comment>
<evidence type="ECO:0000256" key="10">
    <source>
        <dbReference type="ARBA" id="ARBA00022801"/>
    </source>
</evidence>
<keyword evidence="17" id="KW-0325">Glycoprotein</keyword>
<dbReference type="SUPFAM" id="SSF53474">
    <property type="entry name" value="alpha/beta-Hydrolases"/>
    <property type="match status" value="1"/>
</dbReference>
<feature type="transmembrane region" description="Helical" evidence="34">
    <location>
        <begin position="61"/>
        <end position="81"/>
    </location>
</feature>
<feature type="transmembrane region" description="Helical" evidence="34">
    <location>
        <begin position="102"/>
        <end position="123"/>
    </location>
</feature>
<evidence type="ECO:0000256" key="27">
    <source>
        <dbReference type="ARBA" id="ARBA00052106"/>
    </source>
</evidence>
<proteinExistence type="inferred from homology"/>
<feature type="transmembrane region" description="Helical" evidence="34">
    <location>
        <begin position="135"/>
        <end position="157"/>
    </location>
</feature>
<dbReference type="Ensembl" id="ENSNMLT00000004200.1">
    <property type="protein sequence ID" value="ENSNMLP00000003652.1"/>
    <property type="gene ID" value="ENSNMLG00000002578.1"/>
</dbReference>
<evidence type="ECO:0000259" key="35">
    <source>
        <dbReference type="Pfam" id="PF01764"/>
    </source>
</evidence>
<dbReference type="GO" id="GO:0098921">
    <property type="term" value="P:retrograde trans-synaptic signaling by endocannabinoid"/>
    <property type="evidence" value="ECO:0007669"/>
    <property type="project" value="UniProtKB-ARBA"/>
</dbReference>
<comment type="subunit">
    <text evidence="29">Interacts (via C-terminal) with CAMK2A; leading to the phosphorylation and inhibition of DAGLA enzymatic activity. Interacts (via PPXXF motif) with HOMER1 and HOMER2; this interaction is required for DAGLA membrane localization.</text>
</comment>
<evidence type="ECO:0000256" key="6">
    <source>
        <dbReference type="ARBA" id="ARBA00022553"/>
    </source>
</evidence>
<feature type="region of interest" description="Disordered" evidence="33">
    <location>
        <begin position="565"/>
        <end position="584"/>
    </location>
</feature>
<dbReference type="EC" id="3.1.1.116" evidence="21"/>
<organism evidence="36 37">
    <name type="scientific">Neogobius melanostomus</name>
    <name type="common">round goby</name>
    <dbReference type="NCBI Taxonomy" id="47308"/>
    <lineage>
        <taxon>Eukaryota</taxon>
        <taxon>Metazoa</taxon>
        <taxon>Chordata</taxon>
        <taxon>Craniata</taxon>
        <taxon>Vertebrata</taxon>
        <taxon>Euteleostomi</taxon>
        <taxon>Actinopterygii</taxon>
        <taxon>Neopterygii</taxon>
        <taxon>Teleostei</taxon>
        <taxon>Neoteleostei</taxon>
        <taxon>Acanthomorphata</taxon>
        <taxon>Gobiaria</taxon>
        <taxon>Gobiiformes</taxon>
        <taxon>Gobioidei</taxon>
        <taxon>Gobiidae</taxon>
        <taxon>Benthophilinae</taxon>
        <taxon>Neogobiini</taxon>
        <taxon>Neogobius</taxon>
    </lineage>
</organism>
<evidence type="ECO:0000256" key="2">
    <source>
        <dbReference type="ARBA" id="ARBA00004332"/>
    </source>
</evidence>
<evidence type="ECO:0000256" key="14">
    <source>
        <dbReference type="ARBA" id="ARBA00023018"/>
    </source>
</evidence>
<evidence type="ECO:0000256" key="7">
    <source>
        <dbReference type="ARBA" id="ARBA00022692"/>
    </source>
</evidence>
<dbReference type="Pfam" id="PF01764">
    <property type="entry name" value="Lipase_3"/>
    <property type="match status" value="1"/>
</dbReference>
<keyword evidence="9" id="KW-0967">Endosome</keyword>
<comment type="catalytic activity">
    <reaction evidence="25">
        <text>1-(9Z-octadecenoyl)-2-(9Z,12Z-octadecadienoyl)-sn-glycerol + H2O = 2-(9Z,12Z-octadecadienoyl)-glycerol + (9Z)-octadecenoate + H(+)</text>
        <dbReference type="Rhea" id="RHEA:38523"/>
        <dbReference type="ChEBI" id="CHEBI:15377"/>
        <dbReference type="ChEBI" id="CHEBI:15378"/>
        <dbReference type="ChEBI" id="CHEBI:30823"/>
        <dbReference type="ChEBI" id="CHEBI:75450"/>
        <dbReference type="ChEBI" id="CHEBI:75457"/>
    </reaction>
    <physiologicalReaction direction="left-to-right" evidence="25">
        <dbReference type="Rhea" id="RHEA:38524"/>
    </physiologicalReaction>
</comment>
<evidence type="ECO:0000313" key="37">
    <source>
        <dbReference type="Proteomes" id="UP000694523"/>
    </source>
</evidence>
<evidence type="ECO:0000256" key="30">
    <source>
        <dbReference type="ARBA" id="ARBA00071957"/>
    </source>
</evidence>
<protein>
    <recommendedName>
        <fullName evidence="30">Diacylglycerol lipase-alpha</fullName>
        <ecNumber evidence="21">3.1.1.116</ecNumber>
    </recommendedName>
    <alternativeName>
        <fullName evidence="32">Neural stem cell-derived dendrite regulator</fullName>
    </alternativeName>
    <alternativeName>
        <fullName evidence="31">Sn1-specific diacylglycerol lipase alpha</fullName>
    </alternativeName>
</protein>
<dbReference type="AlphaFoldDB" id="A0A8C6WFS6"/>
<dbReference type="Gene3D" id="3.40.50.1820">
    <property type="entry name" value="alpha/beta hydrolase"/>
    <property type="match status" value="1"/>
</dbReference>
<accession>A0A8C6WFS6</accession>
<keyword evidence="37" id="KW-1185">Reference proteome</keyword>
<dbReference type="FunFam" id="3.40.50.1820:FF:000015">
    <property type="entry name" value="Sn1-specific diacylglycerol lipase alpha"/>
    <property type="match status" value="1"/>
</dbReference>
<evidence type="ECO:0000256" key="13">
    <source>
        <dbReference type="ARBA" id="ARBA00022989"/>
    </source>
</evidence>
<comment type="cofactor">
    <cofactor evidence="1">
        <name>Ca(2+)</name>
        <dbReference type="ChEBI" id="CHEBI:29108"/>
    </cofactor>
</comment>
<evidence type="ECO:0000256" key="25">
    <source>
        <dbReference type="ARBA" id="ARBA00050709"/>
    </source>
</evidence>
<dbReference type="GO" id="GO:0047372">
    <property type="term" value="F:monoacylglycerol lipase activity"/>
    <property type="evidence" value="ECO:0007669"/>
    <property type="project" value="UniProtKB-ARBA"/>
</dbReference>
<dbReference type="GO" id="GO:0004465">
    <property type="term" value="F:lipoprotein lipase activity"/>
    <property type="evidence" value="ECO:0007669"/>
    <property type="project" value="TreeGrafter"/>
</dbReference>
<evidence type="ECO:0000256" key="31">
    <source>
        <dbReference type="ARBA" id="ARBA00081678"/>
    </source>
</evidence>
<evidence type="ECO:0000256" key="28">
    <source>
        <dbReference type="ARBA" id="ARBA00052463"/>
    </source>
</evidence>
<comment type="catalytic activity">
    <reaction evidence="27">
        <text>1-octadecanoyl-2-(5Z,8Z,11Z,14Z-eicosatetraenoyl)-sn-glycerol + H2O = 2-(5Z,8Z,11Z,14Z-eicosatetraenoyl)-glycerol + octadecanoate + H(+)</text>
        <dbReference type="Rhea" id="RHEA:38507"/>
        <dbReference type="ChEBI" id="CHEBI:15377"/>
        <dbReference type="ChEBI" id="CHEBI:15378"/>
        <dbReference type="ChEBI" id="CHEBI:25629"/>
        <dbReference type="ChEBI" id="CHEBI:52392"/>
        <dbReference type="ChEBI" id="CHEBI:75728"/>
    </reaction>
    <physiologicalReaction direction="left-to-right" evidence="27">
        <dbReference type="Rhea" id="RHEA:38508"/>
    </physiologicalReaction>
</comment>
<keyword evidence="7 34" id="KW-0812">Transmembrane</keyword>
<evidence type="ECO:0000256" key="26">
    <source>
        <dbReference type="ARBA" id="ARBA00050861"/>
    </source>
</evidence>
<evidence type="ECO:0000256" key="22">
    <source>
        <dbReference type="ARBA" id="ARBA00037872"/>
    </source>
</evidence>
<reference evidence="36" key="1">
    <citation type="submission" date="2025-08" db="UniProtKB">
        <authorList>
            <consortium name="Ensembl"/>
        </authorList>
    </citation>
    <scope>IDENTIFICATION</scope>
</reference>
<evidence type="ECO:0000256" key="24">
    <source>
        <dbReference type="ARBA" id="ARBA00050486"/>
    </source>
</evidence>
<comment type="subcellular location">
    <subcellularLocation>
        <location evidence="2">Cell projection</location>
        <location evidence="2">Dendritic spine membrane</location>
        <topology evidence="2">Multi-pass membrane protein</topology>
    </subcellularLocation>
    <subcellularLocation>
        <location evidence="3">Early endosome membrane</location>
        <topology evidence="3">Multi-pass membrane protein</topology>
    </subcellularLocation>
    <subcellularLocation>
        <location evidence="22">Postsynaptic density membrane</location>
        <topology evidence="22">Multi-pass membrane protein</topology>
    </subcellularLocation>
</comment>
<keyword evidence="19" id="KW-0966">Cell projection</keyword>
<dbReference type="CDD" id="cd00519">
    <property type="entry name" value="Lipase_3"/>
    <property type="match status" value="1"/>
</dbReference>
<feature type="region of interest" description="Disordered" evidence="33">
    <location>
        <begin position="919"/>
        <end position="989"/>
    </location>
</feature>
<dbReference type="GO" id="GO:0019369">
    <property type="term" value="P:arachidonate metabolic process"/>
    <property type="evidence" value="ECO:0007669"/>
    <property type="project" value="UniProtKB-ARBA"/>
</dbReference>
<dbReference type="PANTHER" id="PTHR45792:SF8">
    <property type="entry name" value="DIACYLGLYCEROL LIPASE-ALPHA"/>
    <property type="match status" value="1"/>
</dbReference>
<feature type="transmembrane region" description="Helical" evidence="34">
    <location>
        <begin position="20"/>
        <end position="41"/>
    </location>
</feature>
<evidence type="ECO:0000256" key="29">
    <source>
        <dbReference type="ARBA" id="ARBA00063298"/>
    </source>
</evidence>
<comment type="catalytic activity">
    <reaction evidence="28">
        <text>1-(9Z-octadecenoyl)-2-O-(5Z,8Z,11Z,14Z-eicosatetraenyl)-sn-glycerol + H2O = 2-O-(5Z,8Z,11Z,14Z)-eicosatetraenylglycerol + (9Z)-octadecenoate + H(+)</text>
        <dbReference type="Rhea" id="RHEA:38527"/>
        <dbReference type="ChEBI" id="CHEBI:15377"/>
        <dbReference type="ChEBI" id="CHEBI:15378"/>
        <dbReference type="ChEBI" id="CHEBI:30823"/>
        <dbReference type="ChEBI" id="CHEBI:75913"/>
        <dbReference type="ChEBI" id="CHEBI:75914"/>
    </reaction>
    <physiologicalReaction direction="left-to-right" evidence="28">
        <dbReference type="Rhea" id="RHEA:38528"/>
    </physiologicalReaction>
</comment>
<keyword evidence="13 34" id="KW-1133">Transmembrane helix</keyword>
<keyword evidence="6" id="KW-0597">Phosphoprotein</keyword>
<dbReference type="GO" id="GO:0032591">
    <property type="term" value="C:dendritic spine membrane"/>
    <property type="evidence" value="ECO:0007669"/>
    <property type="project" value="UniProtKB-SubCell"/>
</dbReference>
<keyword evidence="10" id="KW-0378">Hydrolase</keyword>
<evidence type="ECO:0000256" key="23">
    <source>
        <dbReference type="ARBA" id="ARBA00048382"/>
    </source>
</evidence>
<reference evidence="36" key="2">
    <citation type="submission" date="2025-09" db="UniProtKB">
        <authorList>
            <consortium name="Ensembl"/>
        </authorList>
    </citation>
    <scope>IDENTIFICATION</scope>
</reference>
<keyword evidence="15" id="KW-0443">Lipid metabolism</keyword>
<dbReference type="GO" id="GO:0046872">
    <property type="term" value="F:metal ion binding"/>
    <property type="evidence" value="ECO:0007669"/>
    <property type="project" value="UniProtKB-KW"/>
</dbReference>
<evidence type="ECO:0000256" key="1">
    <source>
        <dbReference type="ARBA" id="ARBA00001913"/>
    </source>
</evidence>
<comment type="catalytic activity">
    <reaction evidence="20">
        <text>a 1,2-diacyl-sn-glycerol + H2O = a 2-acylglycerol + a fatty acid + H(+)</text>
        <dbReference type="Rhea" id="RHEA:33275"/>
        <dbReference type="ChEBI" id="CHEBI:15377"/>
        <dbReference type="ChEBI" id="CHEBI:15378"/>
        <dbReference type="ChEBI" id="CHEBI:17389"/>
        <dbReference type="ChEBI" id="CHEBI:17815"/>
        <dbReference type="ChEBI" id="CHEBI:28868"/>
        <dbReference type="EC" id="3.1.1.116"/>
    </reaction>
    <physiologicalReaction direction="left-to-right" evidence="20">
        <dbReference type="Rhea" id="RHEA:33276"/>
    </physiologicalReaction>
</comment>
<feature type="region of interest" description="Disordered" evidence="33">
    <location>
        <begin position="878"/>
        <end position="905"/>
    </location>
</feature>
<dbReference type="Proteomes" id="UP000694523">
    <property type="component" value="Unplaced"/>
</dbReference>
<evidence type="ECO:0000256" key="9">
    <source>
        <dbReference type="ARBA" id="ARBA00022753"/>
    </source>
</evidence>
<evidence type="ECO:0000256" key="32">
    <source>
        <dbReference type="ARBA" id="ARBA00082132"/>
    </source>
</evidence>
<comment type="catalytic activity">
    <reaction evidence="26">
        <text>1-(9Z-octadecenoyl)-2-(5Z,8Z,11Z,14Z-eicosatetraenoyl)-sn-glycerol + H2O = 2-(5Z,8Z,11Z,14Z-eicosatetraenoyl)-glycerol + (9Z)-octadecenoate + H(+)</text>
        <dbReference type="Rhea" id="RHEA:38515"/>
        <dbReference type="ChEBI" id="CHEBI:15377"/>
        <dbReference type="ChEBI" id="CHEBI:15378"/>
        <dbReference type="ChEBI" id="CHEBI:30823"/>
        <dbReference type="ChEBI" id="CHEBI:52392"/>
        <dbReference type="ChEBI" id="CHEBI:75449"/>
    </reaction>
    <physiologicalReaction direction="left-to-right" evidence="26">
        <dbReference type="Rhea" id="RHEA:38516"/>
    </physiologicalReaction>
</comment>
<keyword evidence="16 34" id="KW-0472">Membrane</keyword>
<evidence type="ECO:0000256" key="33">
    <source>
        <dbReference type="SAM" id="MobiDB-lite"/>
    </source>
</evidence>
<dbReference type="PANTHER" id="PTHR45792">
    <property type="entry name" value="DIACYLGLYCEROL LIPASE HOMOLOG-RELATED"/>
    <property type="match status" value="1"/>
</dbReference>
<evidence type="ECO:0000256" key="15">
    <source>
        <dbReference type="ARBA" id="ARBA00023098"/>
    </source>
</evidence>
<name>A0A8C6WFS6_9GOBI</name>
<evidence type="ECO:0000256" key="20">
    <source>
        <dbReference type="ARBA" id="ARBA00024531"/>
    </source>
</evidence>
<dbReference type="GO" id="GO:0098839">
    <property type="term" value="C:postsynaptic density membrane"/>
    <property type="evidence" value="ECO:0007669"/>
    <property type="project" value="UniProtKB-SubCell"/>
</dbReference>
<evidence type="ECO:0000256" key="19">
    <source>
        <dbReference type="ARBA" id="ARBA00023273"/>
    </source>
</evidence>
<evidence type="ECO:0000256" key="11">
    <source>
        <dbReference type="ARBA" id="ARBA00022837"/>
    </source>
</evidence>
<keyword evidence="5" id="KW-1003">Cell membrane</keyword>
<evidence type="ECO:0000256" key="17">
    <source>
        <dbReference type="ARBA" id="ARBA00023180"/>
    </source>
</evidence>
<dbReference type="InterPro" id="IPR052214">
    <property type="entry name" value="DAG_Lipase-Related"/>
</dbReference>
<evidence type="ECO:0000256" key="34">
    <source>
        <dbReference type="SAM" id="Phobius"/>
    </source>
</evidence>
<keyword evidence="8" id="KW-0479">Metal-binding</keyword>